<dbReference type="GO" id="GO:0008757">
    <property type="term" value="F:S-adenosylmethionine-dependent methyltransferase activity"/>
    <property type="evidence" value="ECO:0007669"/>
    <property type="project" value="InterPro"/>
</dbReference>
<dbReference type="AlphaFoldDB" id="A0A3D8J2M7"/>
<evidence type="ECO:0000256" key="2">
    <source>
        <dbReference type="ARBA" id="ARBA00022603"/>
    </source>
</evidence>
<keyword evidence="6" id="KW-1185">Reference proteome</keyword>
<evidence type="ECO:0000259" key="4">
    <source>
        <dbReference type="Pfam" id="PF08241"/>
    </source>
</evidence>
<dbReference type="RefSeq" id="WP_104763431.1">
    <property type="nucleotide sequence ID" value="NZ_FZPM01000023.1"/>
</dbReference>
<keyword evidence="2 5" id="KW-0489">Methyltransferase</keyword>
<dbReference type="CDD" id="cd02440">
    <property type="entry name" value="AdoMet_MTases"/>
    <property type="match status" value="1"/>
</dbReference>
<proteinExistence type="inferred from homology"/>
<name>A0A3D8J2M7_9HELI</name>
<dbReference type="OrthoDB" id="9797252at2"/>
<comment type="caution">
    <text evidence="5">The sequence shown here is derived from an EMBL/GenBank/DDBJ whole genome shotgun (WGS) entry which is preliminary data.</text>
</comment>
<dbReference type="GO" id="GO:0032259">
    <property type="term" value="P:methylation"/>
    <property type="evidence" value="ECO:0007669"/>
    <property type="project" value="UniProtKB-KW"/>
</dbReference>
<protein>
    <submittedName>
        <fullName evidence="5">Class I SAM-dependent methyltransferase</fullName>
    </submittedName>
</protein>
<accession>A0A3D8J2M7</accession>
<reference evidence="5 6" key="1">
    <citation type="submission" date="2018-04" db="EMBL/GenBank/DDBJ databases">
        <title>Novel Campyloabacter and Helicobacter Species and Strains.</title>
        <authorList>
            <person name="Mannion A.J."/>
            <person name="Shen Z."/>
            <person name="Fox J.G."/>
        </authorList>
    </citation>
    <scope>NUCLEOTIDE SEQUENCE [LARGE SCALE GENOMIC DNA]</scope>
    <source>
        <strain evidence="5 6">MIT 97-5075</strain>
    </source>
</reference>
<comment type="similarity">
    <text evidence="1">Belongs to the methyltransferase superfamily.</text>
</comment>
<dbReference type="PANTHER" id="PTHR44942">
    <property type="entry name" value="METHYLTRANSF_11 DOMAIN-CONTAINING PROTEIN"/>
    <property type="match status" value="1"/>
</dbReference>
<dbReference type="SUPFAM" id="SSF53335">
    <property type="entry name" value="S-adenosyl-L-methionine-dependent methyltransferases"/>
    <property type="match status" value="1"/>
</dbReference>
<evidence type="ECO:0000313" key="5">
    <source>
        <dbReference type="EMBL" id="RDU71653.1"/>
    </source>
</evidence>
<feature type="domain" description="Methyltransferase type 11" evidence="4">
    <location>
        <begin position="44"/>
        <end position="134"/>
    </location>
</feature>
<dbReference type="InterPro" id="IPR013216">
    <property type="entry name" value="Methyltransf_11"/>
</dbReference>
<sequence length="255" mass="29554">MKQGDFTEVAKYYHNRPAYSARLLEKLLRCINDLDKPLESLQVVEVGAGTGKLTKMLANFGLKVVAVEPNDNMREEGIRYTRNTSIKWMNGSGEQTGVQSNFADWVIMASSFHWTNPQKSLPEFARILKERGYFTAIWNPRNIKPNSIFESIESEIKRIVPELNRVSSGTQNTKNWEEILVSTGDFEDCFFMECDYVEMMDKARYIGAWHSVNDIQAQAGEQRWQHILSMIESHIKDLHIIEIPYKIRAWSVRKK</sequence>
<dbReference type="Proteomes" id="UP000256424">
    <property type="component" value="Unassembled WGS sequence"/>
</dbReference>
<dbReference type="Gene3D" id="3.40.50.150">
    <property type="entry name" value="Vaccinia Virus protein VP39"/>
    <property type="match status" value="1"/>
</dbReference>
<evidence type="ECO:0000256" key="1">
    <source>
        <dbReference type="ARBA" id="ARBA00008361"/>
    </source>
</evidence>
<organism evidence="5 6">
    <name type="scientific">Helicobacter aurati</name>
    <dbReference type="NCBI Taxonomy" id="137778"/>
    <lineage>
        <taxon>Bacteria</taxon>
        <taxon>Pseudomonadati</taxon>
        <taxon>Campylobacterota</taxon>
        <taxon>Epsilonproteobacteria</taxon>
        <taxon>Campylobacterales</taxon>
        <taxon>Helicobacteraceae</taxon>
        <taxon>Helicobacter</taxon>
    </lineage>
</organism>
<dbReference type="InterPro" id="IPR029063">
    <property type="entry name" value="SAM-dependent_MTases_sf"/>
</dbReference>
<gene>
    <name evidence="5" type="ORF">CQA66_06010</name>
</gene>
<keyword evidence="3 5" id="KW-0808">Transferase</keyword>
<dbReference type="EMBL" id="NXLW01000010">
    <property type="protein sequence ID" value="RDU71653.1"/>
    <property type="molecule type" value="Genomic_DNA"/>
</dbReference>
<evidence type="ECO:0000313" key="6">
    <source>
        <dbReference type="Proteomes" id="UP000256424"/>
    </source>
</evidence>
<evidence type="ECO:0000256" key="3">
    <source>
        <dbReference type="ARBA" id="ARBA00022679"/>
    </source>
</evidence>
<dbReference type="InterPro" id="IPR051052">
    <property type="entry name" value="Diverse_substrate_MTase"/>
</dbReference>
<dbReference type="Pfam" id="PF08241">
    <property type="entry name" value="Methyltransf_11"/>
    <property type="match status" value="1"/>
</dbReference>
<dbReference type="PANTHER" id="PTHR44942:SF4">
    <property type="entry name" value="METHYLTRANSFERASE TYPE 11 DOMAIN-CONTAINING PROTEIN"/>
    <property type="match status" value="1"/>
</dbReference>